<sequence length="218" mass="25152">MTITTSEPAVPHYTPAPVTKEDLEYADLEVIDLSKANTPEGVARLAEQARDAMRDKGFFYVINHGLSPEETTRIFDIADVVFTQTTEEEKERYKSKLLETGSYQGFKQRQYWHIDGGVLDQVETYNIHRDVGRKGHPEALRPVLPEVARFAQHNHFNVLYVILRLLAVGMELPEDTFVKQHEYDADSETYVRFMKYYPRSEEDEIKTNNVWLKGHTGG</sequence>
<proteinExistence type="predicted"/>
<protein>
    <submittedName>
        <fullName evidence="1">Uncharacterized protein</fullName>
    </submittedName>
</protein>
<comment type="caution">
    <text evidence="1">The sequence shown here is derived from an EMBL/GenBank/DDBJ whole genome shotgun (WGS) entry which is preliminary data.</text>
</comment>
<gene>
    <name evidence="1" type="ORF">NM688_g6591</name>
</gene>
<accession>A0ACC1SEH0</accession>
<organism evidence="1 2">
    <name type="scientific">Phlebia brevispora</name>
    <dbReference type="NCBI Taxonomy" id="194682"/>
    <lineage>
        <taxon>Eukaryota</taxon>
        <taxon>Fungi</taxon>
        <taxon>Dikarya</taxon>
        <taxon>Basidiomycota</taxon>
        <taxon>Agaricomycotina</taxon>
        <taxon>Agaricomycetes</taxon>
        <taxon>Polyporales</taxon>
        <taxon>Meruliaceae</taxon>
        <taxon>Phlebia</taxon>
    </lineage>
</organism>
<evidence type="ECO:0000313" key="2">
    <source>
        <dbReference type="Proteomes" id="UP001148662"/>
    </source>
</evidence>
<evidence type="ECO:0000313" key="1">
    <source>
        <dbReference type="EMBL" id="KAJ3537948.1"/>
    </source>
</evidence>
<name>A0ACC1SEH0_9APHY</name>
<dbReference type="Proteomes" id="UP001148662">
    <property type="component" value="Unassembled WGS sequence"/>
</dbReference>
<dbReference type="EMBL" id="JANHOG010001385">
    <property type="protein sequence ID" value="KAJ3537948.1"/>
    <property type="molecule type" value="Genomic_DNA"/>
</dbReference>
<reference evidence="1" key="1">
    <citation type="submission" date="2022-07" db="EMBL/GenBank/DDBJ databases">
        <title>Genome Sequence of Phlebia brevispora.</title>
        <authorList>
            <person name="Buettner E."/>
        </authorList>
    </citation>
    <scope>NUCLEOTIDE SEQUENCE</scope>
    <source>
        <strain evidence="1">MPL23</strain>
    </source>
</reference>
<keyword evidence="2" id="KW-1185">Reference proteome</keyword>